<comment type="caution">
    <text evidence="11">The sequence shown here is derived from an EMBL/GenBank/DDBJ whole genome shotgun (WGS) entry which is preliminary data.</text>
</comment>
<dbReference type="Pfam" id="PF01168">
    <property type="entry name" value="Ala_racemase_N"/>
    <property type="match status" value="1"/>
</dbReference>
<dbReference type="OrthoDB" id="9813814at2"/>
<feature type="active site" description="Proton acceptor; specific for D-alanine" evidence="7">
    <location>
        <position position="33"/>
    </location>
</feature>
<comment type="catalytic activity">
    <reaction evidence="1 7">
        <text>L-alanine = D-alanine</text>
        <dbReference type="Rhea" id="RHEA:20249"/>
        <dbReference type="ChEBI" id="CHEBI:57416"/>
        <dbReference type="ChEBI" id="CHEBI:57972"/>
        <dbReference type="EC" id="5.1.1.1"/>
    </reaction>
</comment>
<evidence type="ECO:0000256" key="8">
    <source>
        <dbReference type="PIRSR" id="PIRSR600821-50"/>
    </source>
</evidence>
<dbReference type="InterPro" id="IPR011079">
    <property type="entry name" value="Ala_racemase_C"/>
</dbReference>
<dbReference type="EC" id="5.1.1.1" evidence="4 7"/>
<dbReference type="InterPro" id="IPR029066">
    <property type="entry name" value="PLP-binding_barrel"/>
</dbReference>
<comment type="function">
    <text evidence="7">Catalyzes the interconversion of L-alanine and D-alanine. May also act on other amino acids.</text>
</comment>
<keyword evidence="6 7" id="KW-0413">Isomerase</keyword>
<keyword evidence="12" id="KW-1185">Reference proteome</keyword>
<dbReference type="EMBL" id="RAPE01000002">
    <property type="protein sequence ID" value="RKF15210.1"/>
    <property type="molecule type" value="Genomic_DNA"/>
</dbReference>
<dbReference type="UniPathway" id="UPA00042">
    <property type="reaction ID" value="UER00497"/>
</dbReference>
<dbReference type="Pfam" id="PF00842">
    <property type="entry name" value="Ala_racemase_C"/>
    <property type="match status" value="1"/>
</dbReference>
<keyword evidence="5 7" id="KW-0663">Pyridoxal phosphate</keyword>
<dbReference type="Proteomes" id="UP000281128">
    <property type="component" value="Unassembled WGS sequence"/>
</dbReference>
<name>A0A3A8AWU4_9RHOB</name>
<dbReference type="GO" id="GO:0005829">
    <property type="term" value="C:cytosol"/>
    <property type="evidence" value="ECO:0007669"/>
    <property type="project" value="TreeGrafter"/>
</dbReference>
<comment type="pathway">
    <text evidence="7">Amino-acid biosynthesis; D-alanine biosynthesis; D-alanine from L-alanine: step 1/1.</text>
</comment>
<evidence type="ECO:0000256" key="4">
    <source>
        <dbReference type="ARBA" id="ARBA00013089"/>
    </source>
</evidence>
<dbReference type="SMART" id="SM01005">
    <property type="entry name" value="Ala_racemase_C"/>
    <property type="match status" value="1"/>
</dbReference>
<evidence type="ECO:0000256" key="5">
    <source>
        <dbReference type="ARBA" id="ARBA00022898"/>
    </source>
</evidence>
<dbReference type="InterPro" id="IPR001608">
    <property type="entry name" value="Ala_racemase_N"/>
</dbReference>
<evidence type="ECO:0000256" key="3">
    <source>
        <dbReference type="ARBA" id="ARBA00007880"/>
    </source>
</evidence>
<dbReference type="NCBIfam" id="TIGR00492">
    <property type="entry name" value="alr"/>
    <property type="match status" value="1"/>
</dbReference>
<dbReference type="PANTHER" id="PTHR30511">
    <property type="entry name" value="ALANINE RACEMASE"/>
    <property type="match status" value="1"/>
</dbReference>
<dbReference type="GO" id="GO:0030632">
    <property type="term" value="P:D-alanine biosynthetic process"/>
    <property type="evidence" value="ECO:0007669"/>
    <property type="project" value="UniProtKB-UniRule"/>
</dbReference>
<dbReference type="PANTHER" id="PTHR30511:SF0">
    <property type="entry name" value="ALANINE RACEMASE, CATABOLIC-RELATED"/>
    <property type="match status" value="1"/>
</dbReference>
<dbReference type="InterPro" id="IPR000821">
    <property type="entry name" value="Ala_racemase"/>
</dbReference>
<dbReference type="SUPFAM" id="SSF50621">
    <property type="entry name" value="Alanine racemase C-terminal domain-like"/>
    <property type="match status" value="1"/>
</dbReference>
<proteinExistence type="inferred from homology"/>
<dbReference type="CDD" id="cd00430">
    <property type="entry name" value="PLPDE_III_AR"/>
    <property type="match status" value="1"/>
</dbReference>
<evidence type="ECO:0000313" key="12">
    <source>
        <dbReference type="Proteomes" id="UP000281128"/>
    </source>
</evidence>
<comment type="similarity">
    <text evidence="3 7">Belongs to the alanine racemase family.</text>
</comment>
<dbReference type="SUPFAM" id="SSF51419">
    <property type="entry name" value="PLP-binding barrel"/>
    <property type="match status" value="1"/>
</dbReference>
<dbReference type="RefSeq" id="WP_121166448.1">
    <property type="nucleotide sequence ID" value="NZ_RAPE01000002.1"/>
</dbReference>
<gene>
    <name evidence="11" type="primary">alr</name>
    <name evidence="11" type="ORF">D6850_10260</name>
</gene>
<dbReference type="InterPro" id="IPR009006">
    <property type="entry name" value="Ala_racemase/Decarboxylase_C"/>
</dbReference>
<sequence>MSTATLTVDLGAIVANWRALDALSEGETAAAVKADAYGLGADRVARALARAGARTFFVAVAEEGAALRDALGPGPAIYVLSGHMPGDADMLGDLGLVPVINSLDQMVRQVESLPGRPFALQLDTGMNRLGMEPSEWGAVRDIALAQDPQLIISHLACADMPDHAMNAQQLRRFMEMTEGADCPLSLANTGGILLDPAYHFDLTRPGIGLYGGLPHVDARPVVSLEIPVIQCRDVKPGETVGYANTWTAKRPSRIATLAAGYADGLFRALGSRAQVHAEDHALPVVGRVSMDLIGVDVTDLGFDPKTVEILGRHQSVDSLANAAGTIGYEVLTSLGARYTRRYLGG</sequence>
<accession>A0A3A8AWU4</accession>
<feature type="binding site" evidence="7 9">
    <location>
        <position position="290"/>
    </location>
    <ligand>
        <name>substrate</name>
    </ligand>
</feature>
<feature type="modified residue" description="N6-(pyridoxal phosphate)lysine" evidence="7 8">
    <location>
        <position position="33"/>
    </location>
</feature>
<dbReference type="PRINTS" id="PR00992">
    <property type="entry name" value="ALARACEMASE"/>
</dbReference>
<feature type="active site" description="Proton acceptor; specific for L-alanine" evidence="7">
    <location>
        <position position="242"/>
    </location>
</feature>
<dbReference type="InterPro" id="IPR020622">
    <property type="entry name" value="Ala_racemase_pyridoxalP-BS"/>
</dbReference>
<feature type="domain" description="Alanine racemase C-terminal" evidence="10">
    <location>
        <begin position="221"/>
        <end position="343"/>
    </location>
</feature>
<organism evidence="11 12">
    <name type="scientific">Roseovarius spongiae</name>
    <dbReference type="NCBI Taxonomy" id="2320272"/>
    <lineage>
        <taxon>Bacteria</taxon>
        <taxon>Pseudomonadati</taxon>
        <taxon>Pseudomonadota</taxon>
        <taxon>Alphaproteobacteria</taxon>
        <taxon>Rhodobacterales</taxon>
        <taxon>Roseobacteraceae</taxon>
        <taxon>Roseovarius</taxon>
    </lineage>
</organism>
<evidence type="ECO:0000256" key="1">
    <source>
        <dbReference type="ARBA" id="ARBA00000316"/>
    </source>
</evidence>
<evidence type="ECO:0000313" key="11">
    <source>
        <dbReference type="EMBL" id="RKF15210.1"/>
    </source>
</evidence>
<evidence type="ECO:0000256" key="9">
    <source>
        <dbReference type="PIRSR" id="PIRSR600821-52"/>
    </source>
</evidence>
<comment type="cofactor">
    <cofactor evidence="2 7 8">
        <name>pyridoxal 5'-phosphate</name>
        <dbReference type="ChEBI" id="CHEBI:597326"/>
    </cofactor>
</comment>
<dbReference type="GO" id="GO:0008784">
    <property type="term" value="F:alanine racemase activity"/>
    <property type="evidence" value="ECO:0007669"/>
    <property type="project" value="UniProtKB-UniRule"/>
</dbReference>
<evidence type="ECO:0000256" key="6">
    <source>
        <dbReference type="ARBA" id="ARBA00023235"/>
    </source>
</evidence>
<reference evidence="11 12" key="1">
    <citation type="submission" date="2018-09" db="EMBL/GenBank/DDBJ databases">
        <title>Roseovarius spongiae sp. nov., isolated from a marine sponge.</title>
        <authorList>
            <person name="Zhuang L."/>
            <person name="Luo L."/>
        </authorList>
    </citation>
    <scope>NUCLEOTIDE SEQUENCE [LARGE SCALE GENOMIC DNA]</scope>
    <source>
        <strain evidence="11 12">HN-E21</strain>
    </source>
</reference>
<dbReference type="PROSITE" id="PS00395">
    <property type="entry name" value="ALANINE_RACEMASE"/>
    <property type="match status" value="1"/>
</dbReference>
<evidence type="ECO:0000256" key="2">
    <source>
        <dbReference type="ARBA" id="ARBA00001933"/>
    </source>
</evidence>
<dbReference type="GO" id="GO:0030170">
    <property type="term" value="F:pyridoxal phosphate binding"/>
    <property type="evidence" value="ECO:0007669"/>
    <property type="project" value="UniProtKB-UniRule"/>
</dbReference>
<evidence type="ECO:0000256" key="7">
    <source>
        <dbReference type="HAMAP-Rule" id="MF_01201"/>
    </source>
</evidence>
<dbReference type="Gene3D" id="3.20.20.10">
    <property type="entry name" value="Alanine racemase"/>
    <property type="match status" value="1"/>
</dbReference>
<dbReference type="AlphaFoldDB" id="A0A3A8AWU4"/>
<dbReference type="Gene3D" id="2.40.37.10">
    <property type="entry name" value="Lyase, Ornithine Decarboxylase, Chain A, domain 1"/>
    <property type="match status" value="1"/>
</dbReference>
<protein>
    <recommendedName>
        <fullName evidence="4 7">Alanine racemase</fullName>
        <ecNumber evidence="4 7">5.1.1.1</ecNumber>
    </recommendedName>
</protein>
<dbReference type="HAMAP" id="MF_01201">
    <property type="entry name" value="Ala_racemase"/>
    <property type="match status" value="1"/>
</dbReference>
<evidence type="ECO:0000259" key="10">
    <source>
        <dbReference type="SMART" id="SM01005"/>
    </source>
</evidence>
<feature type="binding site" evidence="7 9">
    <location>
        <position position="128"/>
    </location>
    <ligand>
        <name>substrate</name>
    </ligand>
</feature>